<feature type="transmembrane region" description="Helical" evidence="1">
    <location>
        <begin position="371"/>
        <end position="390"/>
    </location>
</feature>
<dbReference type="EMBL" id="KN831957">
    <property type="protein sequence ID" value="KIO08304.1"/>
    <property type="molecule type" value="Genomic_DNA"/>
</dbReference>
<reference evidence="3" key="2">
    <citation type="submission" date="2015-01" db="EMBL/GenBank/DDBJ databases">
        <title>Evolutionary Origins and Diversification of the Mycorrhizal Mutualists.</title>
        <authorList>
            <consortium name="DOE Joint Genome Institute"/>
            <consortium name="Mycorrhizal Genomics Consortium"/>
            <person name="Kohler A."/>
            <person name="Kuo A."/>
            <person name="Nagy L.G."/>
            <person name="Floudas D."/>
            <person name="Copeland A."/>
            <person name="Barry K.W."/>
            <person name="Cichocki N."/>
            <person name="Veneault-Fourrey C."/>
            <person name="LaButti K."/>
            <person name="Lindquist E.A."/>
            <person name="Lipzen A."/>
            <person name="Lundell T."/>
            <person name="Morin E."/>
            <person name="Murat C."/>
            <person name="Riley R."/>
            <person name="Ohm R."/>
            <person name="Sun H."/>
            <person name="Tunlid A."/>
            <person name="Henrissat B."/>
            <person name="Grigoriev I.V."/>
            <person name="Hibbett D.S."/>
            <person name="Martin F."/>
        </authorList>
    </citation>
    <scope>NUCLEOTIDE SEQUENCE [LARGE SCALE GENOMIC DNA]</scope>
    <source>
        <strain evidence="3">Marx 270</strain>
    </source>
</reference>
<dbReference type="Proteomes" id="UP000054217">
    <property type="component" value="Unassembled WGS sequence"/>
</dbReference>
<name>A0A0C3PJG4_PISTI</name>
<feature type="transmembrane region" description="Helical" evidence="1">
    <location>
        <begin position="47"/>
        <end position="68"/>
    </location>
</feature>
<feature type="transmembrane region" description="Helical" evidence="1">
    <location>
        <begin position="281"/>
        <end position="305"/>
    </location>
</feature>
<feature type="transmembrane region" description="Helical" evidence="1">
    <location>
        <begin position="142"/>
        <end position="159"/>
    </location>
</feature>
<dbReference type="InParanoid" id="A0A0C3PJG4"/>
<dbReference type="HOGENOM" id="CLU_025401_1_0_1"/>
<proteinExistence type="predicted"/>
<evidence type="ECO:0008006" key="4">
    <source>
        <dbReference type="Google" id="ProtNLM"/>
    </source>
</evidence>
<organism evidence="2 3">
    <name type="scientific">Pisolithus tinctorius Marx 270</name>
    <dbReference type="NCBI Taxonomy" id="870435"/>
    <lineage>
        <taxon>Eukaryota</taxon>
        <taxon>Fungi</taxon>
        <taxon>Dikarya</taxon>
        <taxon>Basidiomycota</taxon>
        <taxon>Agaricomycotina</taxon>
        <taxon>Agaricomycetes</taxon>
        <taxon>Agaricomycetidae</taxon>
        <taxon>Boletales</taxon>
        <taxon>Sclerodermatineae</taxon>
        <taxon>Pisolithaceae</taxon>
        <taxon>Pisolithus</taxon>
    </lineage>
</organism>
<dbReference type="AlphaFoldDB" id="A0A0C3PJG4"/>
<keyword evidence="1" id="KW-0812">Transmembrane</keyword>
<evidence type="ECO:0000256" key="1">
    <source>
        <dbReference type="SAM" id="Phobius"/>
    </source>
</evidence>
<feature type="transmembrane region" description="Helical" evidence="1">
    <location>
        <begin position="205"/>
        <end position="223"/>
    </location>
</feature>
<accession>A0A0C3PJG4</accession>
<keyword evidence="3" id="KW-1185">Reference proteome</keyword>
<gene>
    <name evidence="2" type="ORF">M404DRAFT_134204</name>
</gene>
<protein>
    <recommendedName>
        <fullName evidence="4">EamA domain-containing protein</fullName>
    </recommendedName>
</protein>
<dbReference type="InterPro" id="IPR026505">
    <property type="entry name" value="Solute_c_fam_35_mem_F3/F4"/>
</dbReference>
<sequence length="393" mass="42531">MHESIHAPNLGGKSAVAVFVAVLLAFVVETQLTQYLQTTLEYRQSYFIFYIVHSCFSLSFPIHLIYLLSTTENGLLPVILGLRFAIMRQLTSRSEGYVDIRHRALPFAKTAFLIVSLTVFYSSPALLWFVAVPLASVTDVTAIWNANAFFTYVFSVKLLGLKWGTFRLLAVCLATLGVITIVYGGTAASSPGPASAVTSAVHQPAPFVGDMLTLVASLLYALYQVIYKKYIALPTDSDLTSEPANCQGLYSAGDVDNEIQSCPLLKDEIVYPPPFGLHANLITASMGMCTLLVLWIPIPILHYYGLEEFRLPTRADILMAIAGIAASGVIFNAGFMILLGIWGPIVTSVGSLMTIVLTLFSDMFFGTVALTFGGLVGTGVIVGAFAMLVFDMS</sequence>
<dbReference type="PANTHER" id="PTHR19346">
    <property type="entry name" value="SUGAR PHOSPHATE TRANSPORTER DOMAIN-CONTAINING PROTEIN"/>
    <property type="match status" value="1"/>
</dbReference>
<evidence type="ECO:0000313" key="2">
    <source>
        <dbReference type="EMBL" id="KIO08304.1"/>
    </source>
</evidence>
<feature type="transmembrane region" description="Helical" evidence="1">
    <location>
        <begin position="345"/>
        <end position="365"/>
    </location>
</feature>
<dbReference type="PANTHER" id="PTHR19346:SF4">
    <property type="entry name" value="SUGAR PHOSPHATE TRANSPORTER DOMAIN-CONTAINING PROTEIN"/>
    <property type="match status" value="1"/>
</dbReference>
<keyword evidence="1" id="KW-1133">Transmembrane helix</keyword>
<feature type="transmembrane region" description="Helical" evidence="1">
    <location>
        <begin position="317"/>
        <end position="338"/>
    </location>
</feature>
<reference evidence="2 3" key="1">
    <citation type="submission" date="2014-04" db="EMBL/GenBank/DDBJ databases">
        <authorList>
            <consortium name="DOE Joint Genome Institute"/>
            <person name="Kuo A."/>
            <person name="Kohler A."/>
            <person name="Costa M.D."/>
            <person name="Nagy L.G."/>
            <person name="Floudas D."/>
            <person name="Copeland A."/>
            <person name="Barry K.W."/>
            <person name="Cichocki N."/>
            <person name="Veneault-Fourrey C."/>
            <person name="LaButti K."/>
            <person name="Lindquist E.A."/>
            <person name="Lipzen A."/>
            <person name="Lundell T."/>
            <person name="Morin E."/>
            <person name="Murat C."/>
            <person name="Sun H."/>
            <person name="Tunlid A."/>
            <person name="Henrissat B."/>
            <person name="Grigoriev I.V."/>
            <person name="Hibbett D.S."/>
            <person name="Martin F."/>
            <person name="Nordberg H.P."/>
            <person name="Cantor M.N."/>
            <person name="Hua S.X."/>
        </authorList>
    </citation>
    <scope>NUCLEOTIDE SEQUENCE [LARGE SCALE GENOMIC DNA]</scope>
    <source>
        <strain evidence="2 3">Marx 270</strain>
    </source>
</reference>
<dbReference type="OrthoDB" id="10062838at2759"/>
<feature type="transmembrane region" description="Helical" evidence="1">
    <location>
        <begin position="111"/>
        <end position="130"/>
    </location>
</feature>
<feature type="transmembrane region" description="Helical" evidence="1">
    <location>
        <begin position="15"/>
        <end position="35"/>
    </location>
</feature>
<keyword evidence="1" id="KW-0472">Membrane</keyword>
<evidence type="ECO:0000313" key="3">
    <source>
        <dbReference type="Proteomes" id="UP000054217"/>
    </source>
</evidence>
<feature type="transmembrane region" description="Helical" evidence="1">
    <location>
        <begin position="166"/>
        <end position="185"/>
    </location>
</feature>